<keyword evidence="4 7" id="KW-1133">Transmembrane helix</keyword>
<sequence>MLYRITCRQISRFFHVTSSRHNFLALVCTGLQTVHGLGIPWWATIPLATLFLRTAMVPIVLWSRNRMIRYIYIKPLIQAWKCQIAKFDSIKSEKFSEKRSELFRRYNCHPIGSAVLPFIQFPLFLTMTFALRGMSGWSIPLFPKSDIPMDVSLSYEGIVWMQDLTVPDPIGFLPVCLGLINLINIELNTYFYKEMFFVPTFMTRFAQANALIFIFVSMQAPIALCLYWTTSSLFSAAQNAVLNVIMPFPRSFMMRFKN</sequence>
<evidence type="ECO:0000256" key="7">
    <source>
        <dbReference type="SAM" id="Phobius"/>
    </source>
</evidence>
<dbReference type="Pfam" id="PF02096">
    <property type="entry name" value="60KD_IMP"/>
    <property type="match status" value="1"/>
</dbReference>
<dbReference type="GO" id="GO:0005743">
    <property type="term" value="C:mitochondrial inner membrane"/>
    <property type="evidence" value="ECO:0007669"/>
    <property type="project" value="TreeGrafter"/>
</dbReference>
<organism evidence="9 10">
    <name type="scientific">Pneumocystis wakefieldiae</name>
    <dbReference type="NCBI Taxonomy" id="38082"/>
    <lineage>
        <taxon>Eukaryota</taxon>
        <taxon>Fungi</taxon>
        <taxon>Dikarya</taxon>
        <taxon>Ascomycota</taxon>
        <taxon>Taphrinomycotina</taxon>
        <taxon>Pneumocystomycetes</taxon>
        <taxon>Pneumocystaceae</taxon>
        <taxon>Pneumocystis</taxon>
    </lineage>
</organism>
<accession>A0A899FWL2</accession>
<name>A0A899FWL2_9ASCO</name>
<gene>
    <name evidence="9" type="ORF">MERGE_002327</name>
</gene>
<dbReference type="AlphaFoldDB" id="A0A899FWL2"/>
<keyword evidence="5 7" id="KW-0472">Membrane</keyword>
<evidence type="ECO:0000313" key="9">
    <source>
        <dbReference type="EMBL" id="QSL65023.1"/>
    </source>
</evidence>
<feature type="transmembrane region" description="Helical" evidence="7">
    <location>
        <begin position="170"/>
        <end position="187"/>
    </location>
</feature>
<feature type="domain" description="Membrane insertase YidC/Oxa/ALB C-terminal" evidence="8">
    <location>
        <begin position="41"/>
        <end position="243"/>
    </location>
</feature>
<dbReference type="PANTHER" id="PTHR12428">
    <property type="entry name" value="OXA1"/>
    <property type="match status" value="1"/>
</dbReference>
<evidence type="ECO:0000256" key="1">
    <source>
        <dbReference type="ARBA" id="ARBA00004141"/>
    </source>
</evidence>
<evidence type="ECO:0000313" key="10">
    <source>
        <dbReference type="Proteomes" id="UP000663699"/>
    </source>
</evidence>
<dbReference type="CDD" id="cd20069">
    <property type="entry name" value="5TM_Oxa1-like"/>
    <property type="match status" value="1"/>
</dbReference>
<dbReference type="GO" id="GO:0033617">
    <property type="term" value="P:mitochondrial respiratory chain complex IV assembly"/>
    <property type="evidence" value="ECO:0007669"/>
    <property type="project" value="TreeGrafter"/>
</dbReference>
<keyword evidence="10" id="KW-1185">Reference proteome</keyword>
<reference evidence="9" key="1">
    <citation type="submission" date="2020-06" db="EMBL/GenBank/DDBJ databases">
        <title>Genomes of multiple members of Pneumocystis genus reveal paths to human pathogen Pneumocystis jirovecii.</title>
        <authorList>
            <person name="Cisse O.H."/>
            <person name="Ma L."/>
            <person name="Dekker J."/>
            <person name="Khil P."/>
            <person name="Jo J."/>
            <person name="Brenchley J."/>
            <person name="Blair R."/>
            <person name="Pahar B."/>
            <person name="Chabe M."/>
            <person name="Van Rompay K.A."/>
            <person name="Keesler R."/>
            <person name="Sukura A."/>
            <person name="Hirsch V."/>
            <person name="Kutty G."/>
            <person name="Liu Y."/>
            <person name="Peng L."/>
            <person name="Chen J."/>
            <person name="Song J."/>
            <person name="Weissenbacher-Lang C."/>
            <person name="Xu J."/>
            <person name="Upham N.S."/>
            <person name="Stajich J.E."/>
            <person name="Cuomo C.A."/>
            <person name="Cushion M.T."/>
            <person name="Kovacs J.A."/>
        </authorList>
    </citation>
    <scope>NUCLEOTIDE SEQUENCE</scope>
    <source>
        <strain evidence="9">2A</strain>
    </source>
</reference>
<dbReference type="InterPro" id="IPR001708">
    <property type="entry name" value="YidC/ALB3/OXA1/COX18"/>
</dbReference>
<evidence type="ECO:0000256" key="5">
    <source>
        <dbReference type="ARBA" id="ARBA00023136"/>
    </source>
</evidence>
<comment type="similarity">
    <text evidence="2 6">Belongs to the OXA1/ALB3/YidC family.</text>
</comment>
<dbReference type="GO" id="GO:0032977">
    <property type="term" value="F:membrane insertase activity"/>
    <property type="evidence" value="ECO:0007669"/>
    <property type="project" value="InterPro"/>
</dbReference>
<evidence type="ECO:0000259" key="8">
    <source>
        <dbReference type="Pfam" id="PF02096"/>
    </source>
</evidence>
<dbReference type="EMBL" id="CP054535">
    <property type="protein sequence ID" value="QSL65023.1"/>
    <property type="molecule type" value="Genomic_DNA"/>
</dbReference>
<evidence type="ECO:0000256" key="4">
    <source>
        <dbReference type="ARBA" id="ARBA00022989"/>
    </source>
</evidence>
<comment type="subcellular location">
    <subcellularLocation>
        <location evidence="1 6">Membrane</location>
        <topology evidence="1 6">Multi-pass membrane protein</topology>
    </subcellularLocation>
</comment>
<evidence type="ECO:0000256" key="3">
    <source>
        <dbReference type="ARBA" id="ARBA00022692"/>
    </source>
</evidence>
<protein>
    <recommendedName>
        <fullName evidence="8">Membrane insertase YidC/Oxa/ALB C-terminal domain-containing protein</fullName>
    </recommendedName>
</protein>
<evidence type="ECO:0000256" key="6">
    <source>
        <dbReference type="RuleBase" id="RU003945"/>
    </source>
</evidence>
<dbReference type="Proteomes" id="UP000663699">
    <property type="component" value="Chromosome 4"/>
</dbReference>
<dbReference type="PANTHER" id="PTHR12428:SF65">
    <property type="entry name" value="CYTOCHROME C OXIDASE ASSEMBLY PROTEIN COX18, MITOCHONDRIAL"/>
    <property type="match status" value="1"/>
</dbReference>
<dbReference type="OrthoDB" id="2148490at2759"/>
<proteinExistence type="inferred from homology"/>
<keyword evidence="3 6" id="KW-0812">Transmembrane</keyword>
<evidence type="ECO:0000256" key="2">
    <source>
        <dbReference type="ARBA" id="ARBA00009877"/>
    </source>
</evidence>
<dbReference type="InterPro" id="IPR028055">
    <property type="entry name" value="YidC/Oxa/ALB_C"/>
</dbReference>
<feature type="transmembrane region" description="Helical" evidence="7">
    <location>
        <begin position="108"/>
        <end position="131"/>
    </location>
</feature>
<feature type="transmembrane region" description="Helical" evidence="7">
    <location>
        <begin position="208"/>
        <end position="230"/>
    </location>
</feature>
<feature type="transmembrane region" description="Helical" evidence="7">
    <location>
        <begin position="39"/>
        <end position="62"/>
    </location>
</feature>
<dbReference type="GO" id="GO:0032979">
    <property type="term" value="P:protein insertion into mitochondrial inner membrane from matrix"/>
    <property type="evidence" value="ECO:0007669"/>
    <property type="project" value="TreeGrafter"/>
</dbReference>